<evidence type="ECO:0000256" key="1">
    <source>
        <dbReference type="PIRNR" id="PIRNR016080"/>
    </source>
</evidence>
<feature type="domain" description="Restriction endonuclease type II DpnII-like" evidence="2">
    <location>
        <begin position="18"/>
        <end position="301"/>
    </location>
</feature>
<dbReference type="Pfam" id="PF04556">
    <property type="entry name" value="DpnII"/>
    <property type="match status" value="1"/>
</dbReference>
<sequence length="305" mass="35619">MQNLSCYSKIADSKDGVFKYIIDNLRHSNRTFDYFIDWSKVFHKVNNIEMELNLLNYLIGKEDIKIEFKKLIKKHPSVVNVIPILVAIRKKSVEVLVDYRGDDWKYKKYSFRKKSSYTEKEIEDIIEFCDGIGLLELLKNKQIKNIVDYMIGLEVGIGTNGRKNRSGFLMEKITKWYIEKECNKLGLEYLEQASQKKMMKKWNIETPVDKSSRRYDFAIKKGNKVVLIETNFYTTGGSKLKSVAGEYISLNNLLKPKNNVEAFIWITDGKGWKTAKRPLRETFAKIDYLFTTKLIAEGALEEVLR</sequence>
<proteinExistence type="inferred from homology"/>
<evidence type="ECO:0000313" key="4">
    <source>
        <dbReference type="Proteomes" id="UP000198945"/>
    </source>
</evidence>
<keyword evidence="1" id="KW-0540">Nuclease</keyword>
<organism evidence="3 4">
    <name type="scientific">Halanaerobium congolense</name>
    <dbReference type="NCBI Taxonomy" id="54121"/>
    <lineage>
        <taxon>Bacteria</taxon>
        <taxon>Bacillati</taxon>
        <taxon>Bacillota</taxon>
        <taxon>Clostridia</taxon>
        <taxon>Halanaerobiales</taxon>
        <taxon>Halanaerobiaceae</taxon>
        <taxon>Halanaerobium</taxon>
    </lineage>
</organism>
<dbReference type="AlphaFoldDB" id="A0A1G8K2M7"/>
<dbReference type="GO" id="GO:0009307">
    <property type="term" value="P:DNA restriction-modification system"/>
    <property type="evidence" value="ECO:0007669"/>
    <property type="project" value="UniProtKB-UniRule"/>
</dbReference>
<dbReference type="Proteomes" id="UP000198945">
    <property type="component" value="Unassembled WGS sequence"/>
</dbReference>
<dbReference type="GO" id="GO:0003677">
    <property type="term" value="F:DNA binding"/>
    <property type="evidence" value="ECO:0007669"/>
    <property type="project" value="UniProtKB-UniRule"/>
</dbReference>
<comment type="similarity">
    <text evidence="1">Belongs to the DpnII type II restriction endonuclease family.</text>
</comment>
<evidence type="ECO:0000259" key="2">
    <source>
        <dbReference type="Pfam" id="PF04556"/>
    </source>
</evidence>
<gene>
    <name evidence="3" type="ORF">SAMN04515654_10550</name>
</gene>
<keyword evidence="1" id="KW-0255">Endonuclease</keyword>
<keyword evidence="1" id="KW-0680">Restriction system</keyword>
<evidence type="ECO:0000313" key="3">
    <source>
        <dbReference type="EMBL" id="SDI37050.1"/>
    </source>
</evidence>
<dbReference type="RefSeq" id="WP_089656102.1">
    <property type="nucleotide sequence ID" value="NZ_FNDF01000026.1"/>
</dbReference>
<keyword evidence="1" id="KW-0378">Hydrolase</keyword>
<reference evidence="3 4" key="1">
    <citation type="submission" date="2016-10" db="EMBL/GenBank/DDBJ databases">
        <authorList>
            <person name="de Groot N.N."/>
        </authorList>
    </citation>
    <scope>NUCLEOTIDE SEQUENCE [LARGE SCALE GENOMIC DNA]</scope>
    <source>
        <strain evidence="3 4">WG7</strain>
    </source>
</reference>
<dbReference type="GO" id="GO:0009036">
    <property type="term" value="F:type II site-specific deoxyribonuclease activity"/>
    <property type="evidence" value="ECO:0007669"/>
    <property type="project" value="UniProtKB-UniRule"/>
</dbReference>
<accession>A0A1G8K2M7</accession>
<name>A0A1G8K2M7_9FIRM</name>
<comment type="catalytic activity">
    <reaction evidence="1">
        <text>Endonucleolytic cleavage of DNA to give specific double-stranded fragments with terminal 5'-phosphates.</text>
        <dbReference type="EC" id="3.1.21.4"/>
    </reaction>
</comment>
<dbReference type="EC" id="3.1.21.4" evidence="1"/>
<protein>
    <recommendedName>
        <fullName evidence="1">Type-2 restriction enzyme</fullName>
        <ecNumber evidence="1">3.1.21.4</ecNumber>
    </recommendedName>
</protein>
<dbReference type="InterPro" id="IPR007637">
    <property type="entry name" value="Restrct_endonuc_II_DpnII-like"/>
</dbReference>
<dbReference type="PIRSF" id="PIRSF016080">
    <property type="entry name" value="Restrict_endonuc_II_DpmII"/>
    <property type="match status" value="1"/>
</dbReference>
<dbReference type="EMBL" id="FNEH01000005">
    <property type="protein sequence ID" value="SDI37050.1"/>
    <property type="molecule type" value="Genomic_DNA"/>
</dbReference>
<comment type="function">
    <text evidence="1">A P subtype restriction enzyme that recognizes the double-stranded unmethylated sequence 5'-GATC-3'.</text>
</comment>
<dbReference type="InterPro" id="IPR021191">
    <property type="entry name" value="Restrct_endonuc_II_DpnII"/>
</dbReference>